<evidence type="ECO:0000313" key="5">
    <source>
        <dbReference type="EMBL" id="CAE0496952.1"/>
    </source>
</evidence>
<evidence type="ECO:0000256" key="1">
    <source>
        <dbReference type="ARBA" id="ARBA00001954"/>
    </source>
</evidence>
<dbReference type="GO" id="GO:0019760">
    <property type="term" value="P:glucosinolate metabolic process"/>
    <property type="evidence" value="ECO:0007669"/>
    <property type="project" value="UniProtKB-ARBA"/>
</dbReference>
<dbReference type="InterPro" id="IPR011043">
    <property type="entry name" value="Gal_Oxase/kelch_b-propeller"/>
</dbReference>
<reference evidence="5" key="1">
    <citation type="submission" date="2021-01" db="EMBL/GenBank/DDBJ databases">
        <authorList>
            <person name="Corre E."/>
            <person name="Pelletier E."/>
            <person name="Niang G."/>
            <person name="Scheremetjew M."/>
            <person name="Finn R."/>
            <person name="Kale V."/>
            <person name="Holt S."/>
            <person name="Cochrane G."/>
            <person name="Meng A."/>
            <person name="Brown T."/>
            <person name="Cohen L."/>
        </authorList>
    </citation>
    <scope>NUCLEOTIDE SEQUENCE</scope>
    <source>
        <strain evidence="5">CCMP1320</strain>
    </source>
</reference>
<dbReference type="PANTHER" id="PTHR47435">
    <property type="entry name" value="KELCH REPEAT PROTEIN (AFU_ORTHOLOGUE AFUA_5G12780)"/>
    <property type="match status" value="1"/>
</dbReference>
<protein>
    <recommendedName>
        <fullName evidence="6">Nitrile-specifier protein 5</fullName>
    </recommendedName>
</protein>
<evidence type="ECO:0000256" key="2">
    <source>
        <dbReference type="ARBA" id="ARBA00022441"/>
    </source>
</evidence>
<evidence type="ECO:0000256" key="3">
    <source>
        <dbReference type="ARBA" id="ARBA00022737"/>
    </source>
</evidence>
<proteinExistence type="predicted"/>
<dbReference type="SUPFAM" id="SSF50965">
    <property type="entry name" value="Galactose oxidase, central domain"/>
    <property type="match status" value="1"/>
</dbReference>
<dbReference type="InterPro" id="IPR015915">
    <property type="entry name" value="Kelch-typ_b-propeller"/>
</dbReference>
<comment type="cofactor">
    <cofactor evidence="1">
        <name>Fe(2+)</name>
        <dbReference type="ChEBI" id="CHEBI:29033"/>
    </cofactor>
</comment>
<accession>A0A7S3VN42</accession>
<dbReference type="Gene3D" id="2.120.10.80">
    <property type="entry name" value="Kelch-type beta propeller"/>
    <property type="match status" value="2"/>
</dbReference>
<dbReference type="SUPFAM" id="SSF117281">
    <property type="entry name" value="Kelch motif"/>
    <property type="match status" value="1"/>
</dbReference>
<dbReference type="AlphaFoldDB" id="A0A7S3VN42"/>
<evidence type="ECO:0008006" key="6">
    <source>
        <dbReference type="Google" id="ProtNLM"/>
    </source>
</evidence>
<organism evidence="5">
    <name type="scientific">Dunaliella tertiolecta</name>
    <name type="common">Green alga</name>
    <dbReference type="NCBI Taxonomy" id="3047"/>
    <lineage>
        <taxon>Eukaryota</taxon>
        <taxon>Viridiplantae</taxon>
        <taxon>Chlorophyta</taxon>
        <taxon>core chlorophytes</taxon>
        <taxon>Chlorophyceae</taxon>
        <taxon>CS clade</taxon>
        <taxon>Chlamydomonadales</taxon>
        <taxon>Dunaliellaceae</taxon>
        <taxon>Dunaliella</taxon>
    </lineage>
</organism>
<dbReference type="PANTHER" id="PTHR47435:SF4">
    <property type="entry name" value="KELCH REPEAT PROTEIN (AFU_ORTHOLOGUE AFUA_5G12780)"/>
    <property type="match status" value="1"/>
</dbReference>
<sequence length="335" mass="35829">MQWEPLVHAGDIPVERSSHSISCVDGKLYLFGGEHDARVPVSSDMYVYGLSTDKKWTRLTANGTVPTPRVAHSAVVIGTNIWIFGGRSGVEMGEGAKSDLYIFDTKTSTWAAAAVDESLLPPSRSYHTACACGDVMYVFGGCGAAGAGRLNDLWRLDTKSNQLKWEQMPTNPEIKGRGGSRLIPSPDGKLFVVAGFAGFELSDMYEFDTKSCTWSSLPTDGLPARSVFGAGVHTCDNKQALCQHSGHLIVFGGEIDPSTQGHAGAGDFSDDLLCWDRGQGWHKLSASGSGPCARGWFASTLLPTGDLVIHGGLDCSNKRLGDMFILHMHGKGSEA</sequence>
<name>A0A7S3VN42_DUNTE</name>
<dbReference type="Pfam" id="PF24681">
    <property type="entry name" value="Kelch_KLHDC2_KLHL20_DRC7"/>
    <property type="match status" value="1"/>
</dbReference>
<keyword evidence="4" id="KW-0408">Iron</keyword>
<keyword evidence="3" id="KW-0677">Repeat</keyword>
<dbReference type="EMBL" id="HBIP01020253">
    <property type="protein sequence ID" value="CAE0496952.1"/>
    <property type="molecule type" value="Transcribed_RNA"/>
</dbReference>
<gene>
    <name evidence="5" type="ORF">DTER00134_LOCUS12025</name>
</gene>
<dbReference type="GO" id="GO:0005829">
    <property type="term" value="C:cytosol"/>
    <property type="evidence" value="ECO:0007669"/>
    <property type="project" value="TreeGrafter"/>
</dbReference>
<dbReference type="GO" id="GO:0030234">
    <property type="term" value="F:enzyme regulator activity"/>
    <property type="evidence" value="ECO:0007669"/>
    <property type="project" value="TreeGrafter"/>
</dbReference>
<keyword evidence="2" id="KW-0880">Kelch repeat</keyword>
<evidence type="ECO:0000256" key="4">
    <source>
        <dbReference type="ARBA" id="ARBA00023004"/>
    </source>
</evidence>